<keyword evidence="3" id="KW-1185">Reference proteome</keyword>
<protein>
    <submittedName>
        <fullName evidence="2">DUF3750 domain-containing protein</fullName>
    </submittedName>
</protein>
<feature type="chain" id="PRO_5047408944" evidence="1">
    <location>
        <begin position="27"/>
        <end position="268"/>
    </location>
</feature>
<dbReference type="PROSITE" id="PS51257">
    <property type="entry name" value="PROKAR_LIPOPROTEIN"/>
    <property type="match status" value="1"/>
</dbReference>
<name>A0ABS6A747_9GAMM</name>
<sequence>MVKSLQWLTRTTIFLLALLAGPALIAACSSQSSQSWRDTDRSSAGIAPLPDQAEEAIVQVYGARAYNWRGNFAIHTWIATKMRGASSYEVHDVTGWGYNAVRSRPGEPDTAWYGNPPMLLADLRGEKAEAAIINIRTAIGAYPFQNKYKAWPGPNSNTFVAWVIRQVPELDVALPNIAIGKDYLAEGIVAKAPSGSGYQLSLKGYFGLMASIREGIELNILGLNIGIDPLALAVKLPGIGHIGLRDPWMDRSTWHQPPSEEQVSKTSP</sequence>
<reference evidence="2 3" key="1">
    <citation type="submission" date="2021-05" db="EMBL/GenBank/DDBJ databases">
        <title>Draft genomes of bacteria isolated from model marine particles.</title>
        <authorList>
            <person name="Datta M.S."/>
            <person name="Schwartzman J.A."/>
            <person name="Enke T.N."/>
            <person name="Saavedra J."/>
            <person name="Cermak N."/>
            <person name="Cordero O.X."/>
        </authorList>
    </citation>
    <scope>NUCLEOTIDE SEQUENCE [LARGE SCALE GENOMIC DNA]</scope>
    <source>
        <strain evidence="2 3">D2M19</strain>
    </source>
</reference>
<dbReference type="InterPro" id="IPR022224">
    <property type="entry name" value="DUF3750"/>
</dbReference>
<dbReference type="Proteomes" id="UP000753376">
    <property type="component" value="Unassembled WGS sequence"/>
</dbReference>
<dbReference type="RefSeq" id="WP_216007441.1">
    <property type="nucleotide sequence ID" value="NZ_JAHKPV010000006.1"/>
</dbReference>
<gene>
    <name evidence="2" type="ORF">KO508_05950</name>
</gene>
<proteinExistence type="predicted"/>
<evidence type="ECO:0000313" key="3">
    <source>
        <dbReference type="Proteomes" id="UP000753376"/>
    </source>
</evidence>
<accession>A0ABS6A747</accession>
<feature type="signal peptide" evidence="1">
    <location>
        <begin position="1"/>
        <end position="26"/>
    </location>
</feature>
<dbReference type="Pfam" id="PF12570">
    <property type="entry name" value="DUF3750"/>
    <property type="match status" value="1"/>
</dbReference>
<evidence type="ECO:0000256" key="1">
    <source>
        <dbReference type="SAM" id="SignalP"/>
    </source>
</evidence>
<evidence type="ECO:0000313" key="2">
    <source>
        <dbReference type="EMBL" id="MBU2873550.1"/>
    </source>
</evidence>
<organism evidence="2 3">
    <name type="scientific">Marinobacter salexigens</name>
    <dbReference type="NCBI Taxonomy" id="1925763"/>
    <lineage>
        <taxon>Bacteria</taxon>
        <taxon>Pseudomonadati</taxon>
        <taxon>Pseudomonadota</taxon>
        <taxon>Gammaproteobacteria</taxon>
        <taxon>Pseudomonadales</taxon>
        <taxon>Marinobacteraceae</taxon>
        <taxon>Marinobacter</taxon>
    </lineage>
</organism>
<keyword evidence="1" id="KW-0732">Signal</keyword>
<comment type="caution">
    <text evidence="2">The sequence shown here is derived from an EMBL/GenBank/DDBJ whole genome shotgun (WGS) entry which is preliminary data.</text>
</comment>
<dbReference type="EMBL" id="JAHKPV010000006">
    <property type="protein sequence ID" value="MBU2873550.1"/>
    <property type="molecule type" value="Genomic_DNA"/>
</dbReference>